<dbReference type="InterPro" id="IPR009003">
    <property type="entry name" value="Peptidase_S1_PA"/>
</dbReference>
<dbReference type="GO" id="GO:0006508">
    <property type="term" value="P:proteolysis"/>
    <property type="evidence" value="ECO:0007669"/>
    <property type="project" value="InterPro"/>
</dbReference>
<name>A0A9N9T3F2_DIABA</name>
<evidence type="ECO:0000313" key="2">
    <source>
        <dbReference type="EMBL" id="CAG9834711.1"/>
    </source>
</evidence>
<accession>A0A9N9T3F2</accession>
<dbReference type="InterPro" id="IPR051333">
    <property type="entry name" value="CLIP_Serine_Protease"/>
</dbReference>
<dbReference type="Gene3D" id="2.40.10.10">
    <property type="entry name" value="Trypsin-like serine proteases"/>
    <property type="match status" value="1"/>
</dbReference>
<evidence type="ECO:0000259" key="1">
    <source>
        <dbReference type="PROSITE" id="PS51029"/>
    </source>
</evidence>
<dbReference type="PANTHER" id="PTHR24260">
    <property type="match status" value="1"/>
</dbReference>
<feature type="domain" description="MADF" evidence="1">
    <location>
        <begin position="10"/>
        <end position="103"/>
    </location>
</feature>
<dbReference type="InterPro" id="IPR001254">
    <property type="entry name" value="Trypsin_dom"/>
</dbReference>
<dbReference type="PANTHER" id="PTHR24260:SF147">
    <property type="entry name" value="EG:BACR7A4.3 PROTEIN-RELATED"/>
    <property type="match status" value="1"/>
</dbReference>
<sequence>MAWAAEKSLEFIKALQLEEVIWNPKHEGYKDRNIMYGAWTRLQNTFATPMKELKKKKDGLFAIYRKYANKVAQCKKSGSESDDIYTPTWTFYEPIDRFLHSIYVPGRTINSAMLLSIEIHFRFCRNGGYGNSPPSCVDVKQKPRYVPTTLSKSKSTIQNTTNTLIKQDSSQGAIANEMCNIYTENAKKNNNCPIPLFPHVTSSGIFAERAEFPHMVEVGFKGENGTEWLVSGFIISKNYVITVAHSTRPRGRAGVTDKADLSKAQIRTIESVLIHPEYKPPIKYNDIALIKIKEDFIFNTFVSPICLHTSEENPDVKGIHSGSLCTTVCRRSDLSNPVG</sequence>
<dbReference type="GO" id="GO:0004252">
    <property type="term" value="F:serine-type endopeptidase activity"/>
    <property type="evidence" value="ECO:0007669"/>
    <property type="project" value="InterPro"/>
</dbReference>
<dbReference type="OrthoDB" id="6744641at2759"/>
<organism evidence="2 3">
    <name type="scientific">Diabrotica balteata</name>
    <name type="common">Banded cucumber beetle</name>
    <dbReference type="NCBI Taxonomy" id="107213"/>
    <lineage>
        <taxon>Eukaryota</taxon>
        <taxon>Metazoa</taxon>
        <taxon>Ecdysozoa</taxon>
        <taxon>Arthropoda</taxon>
        <taxon>Hexapoda</taxon>
        <taxon>Insecta</taxon>
        <taxon>Pterygota</taxon>
        <taxon>Neoptera</taxon>
        <taxon>Endopterygota</taxon>
        <taxon>Coleoptera</taxon>
        <taxon>Polyphaga</taxon>
        <taxon>Cucujiformia</taxon>
        <taxon>Chrysomeloidea</taxon>
        <taxon>Chrysomelidae</taxon>
        <taxon>Galerucinae</taxon>
        <taxon>Diabroticina</taxon>
        <taxon>Diabroticites</taxon>
        <taxon>Diabrotica</taxon>
    </lineage>
</organism>
<dbReference type="AlphaFoldDB" id="A0A9N9T3F2"/>
<dbReference type="Proteomes" id="UP001153709">
    <property type="component" value="Chromosome 5"/>
</dbReference>
<dbReference type="EMBL" id="OU898280">
    <property type="protein sequence ID" value="CAG9834711.1"/>
    <property type="molecule type" value="Genomic_DNA"/>
</dbReference>
<dbReference type="InterPro" id="IPR043504">
    <property type="entry name" value="Peptidase_S1_PA_chymotrypsin"/>
</dbReference>
<dbReference type="Pfam" id="PF10545">
    <property type="entry name" value="MADF_DNA_bdg"/>
    <property type="match status" value="1"/>
</dbReference>
<dbReference type="SMART" id="SM00595">
    <property type="entry name" value="MADF"/>
    <property type="match status" value="1"/>
</dbReference>
<protein>
    <recommendedName>
        <fullName evidence="1">MADF domain-containing protein</fullName>
    </recommendedName>
</protein>
<dbReference type="SUPFAM" id="SSF50494">
    <property type="entry name" value="Trypsin-like serine proteases"/>
    <property type="match status" value="1"/>
</dbReference>
<gene>
    <name evidence="2" type="ORF">DIABBA_LOCUS7993</name>
</gene>
<dbReference type="SMART" id="SM00020">
    <property type="entry name" value="Tryp_SPc"/>
    <property type="match status" value="1"/>
</dbReference>
<reference evidence="2" key="1">
    <citation type="submission" date="2022-01" db="EMBL/GenBank/DDBJ databases">
        <authorList>
            <person name="King R."/>
        </authorList>
    </citation>
    <scope>NUCLEOTIDE SEQUENCE</scope>
</reference>
<proteinExistence type="predicted"/>
<dbReference type="InterPro" id="IPR006578">
    <property type="entry name" value="MADF-dom"/>
</dbReference>
<dbReference type="PROSITE" id="PS51029">
    <property type="entry name" value="MADF"/>
    <property type="match status" value="1"/>
</dbReference>
<keyword evidence="3" id="KW-1185">Reference proteome</keyword>
<dbReference type="Pfam" id="PF00089">
    <property type="entry name" value="Trypsin"/>
    <property type="match status" value="1"/>
</dbReference>
<evidence type="ECO:0000313" key="3">
    <source>
        <dbReference type="Proteomes" id="UP001153709"/>
    </source>
</evidence>